<dbReference type="SUPFAM" id="SSF81343">
    <property type="entry name" value="Fumarate reductase respiratory complex transmembrane subunits"/>
    <property type="match status" value="1"/>
</dbReference>
<dbReference type="OrthoDB" id="9789209at2"/>
<dbReference type="InterPro" id="IPR034804">
    <property type="entry name" value="SQR/QFR_C/D"/>
</dbReference>
<name>A0A4Q9DPD4_9BACL</name>
<dbReference type="Gene3D" id="1.20.1300.10">
    <property type="entry name" value="Fumarate reductase/succinate dehydrogenase, transmembrane subunit"/>
    <property type="match status" value="1"/>
</dbReference>
<evidence type="ECO:0000256" key="2">
    <source>
        <dbReference type="ARBA" id="ARBA00022617"/>
    </source>
</evidence>
<dbReference type="NCBIfam" id="TIGR02046">
    <property type="entry name" value="sdhC_b558_fam"/>
    <property type="match status" value="1"/>
</dbReference>
<evidence type="ECO:0000313" key="9">
    <source>
        <dbReference type="EMBL" id="TBL75991.1"/>
    </source>
</evidence>
<feature type="transmembrane region" description="Helical" evidence="8">
    <location>
        <begin position="106"/>
        <end position="124"/>
    </location>
</feature>
<keyword evidence="5 8" id="KW-1133">Transmembrane helix</keyword>
<dbReference type="EMBL" id="SIRE01000015">
    <property type="protein sequence ID" value="TBL75991.1"/>
    <property type="molecule type" value="Genomic_DNA"/>
</dbReference>
<feature type="transmembrane region" description="Helical" evidence="8">
    <location>
        <begin position="152"/>
        <end position="180"/>
    </location>
</feature>
<keyword evidence="4" id="KW-0479">Metal-binding</keyword>
<dbReference type="InterPro" id="IPR011138">
    <property type="entry name" value="Cytochrome_b-558"/>
</dbReference>
<evidence type="ECO:0000256" key="4">
    <source>
        <dbReference type="ARBA" id="ARBA00022723"/>
    </source>
</evidence>
<dbReference type="GO" id="GO:0016020">
    <property type="term" value="C:membrane"/>
    <property type="evidence" value="ECO:0007669"/>
    <property type="project" value="UniProtKB-SubCell"/>
</dbReference>
<keyword evidence="3 8" id="KW-0812">Transmembrane</keyword>
<reference evidence="9 10" key="1">
    <citation type="submission" date="2019-02" db="EMBL/GenBank/DDBJ databases">
        <title>Paenibacillus sp. nov., isolated from surface-sterilized tissue of Thalictrum simplex L.</title>
        <authorList>
            <person name="Tuo L."/>
        </authorList>
    </citation>
    <scope>NUCLEOTIDE SEQUENCE [LARGE SCALE GENOMIC DNA]</scope>
    <source>
        <strain evidence="9 10">N2SHLJ1</strain>
    </source>
</reference>
<dbReference type="GO" id="GO:0046872">
    <property type="term" value="F:metal ion binding"/>
    <property type="evidence" value="ECO:0007669"/>
    <property type="project" value="UniProtKB-KW"/>
</dbReference>
<comment type="caution">
    <text evidence="9">The sequence shown here is derived from an EMBL/GenBank/DDBJ whole genome shotgun (WGS) entry which is preliminary data.</text>
</comment>
<evidence type="ECO:0000313" key="10">
    <source>
        <dbReference type="Proteomes" id="UP000293142"/>
    </source>
</evidence>
<gene>
    <name evidence="9" type="ORF">EYB31_20750</name>
</gene>
<organism evidence="9 10">
    <name type="scientific">Paenibacillus thalictri</name>
    <dbReference type="NCBI Taxonomy" id="2527873"/>
    <lineage>
        <taxon>Bacteria</taxon>
        <taxon>Bacillati</taxon>
        <taxon>Bacillota</taxon>
        <taxon>Bacilli</taxon>
        <taxon>Bacillales</taxon>
        <taxon>Paenibacillaceae</taxon>
        <taxon>Paenibacillus</taxon>
    </lineage>
</organism>
<keyword evidence="10" id="KW-1185">Reference proteome</keyword>
<dbReference type="RefSeq" id="WP_131015337.1">
    <property type="nucleotide sequence ID" value="NZ_SIRE01000015.1"/>
</dbReference>
<keyword evidence="7 8" id="KW-0472">Membrane</keyword>
<keyword evidence="6" id="KW-0408">Iron</keyword>
<evidence type="ECO:0000256" key="8">
    <source>
        <dbReference type="SAM" id="Phobius"/>
    </source>
</evidence>
<feature type="transmembrane region" description="Helical" evidence="8">
    <location>
        <begin position="192"/>
        <end position="210"/>
    </location>
</feature>
<protein>
    <submittedName>
        <fullName evidence="9">Succinate dehydrogenase</fullName>
    </submittedName>
</protein>
<dbReference type="InterPro" id="IPR000701">
    <property type="entry name" value="SuccDH_FuR_B_TM-su"/>
</dbReference>
<evidence type="ECO:0000256" key="3">
    <source>
        <dbReference type="ARBA" id="ARBA00022692"/>
    </source>
</evidence>
<dbReference type="Proteomes" id="UP000293142">
    <property type="component" value="Unassembled WGS sequence"/>
</dbReference>
<evidence type="ECO:0000256" key="6">
    <source>
        <dbReference type="ARBA" id="ARBA00023004"/>
    </source>
</evidence>
<comment type="subcellular location">
    <subcellularLocation>
        <location evidence="1">Membrane</location>
    </subcellularLocation>
</comment>
<dbReference type="Pfam" id="PF01127">
    <property type="entry name" value="Sdh_cyt"/>
    <property type="match status" value="1"/>
</dbReference>
<feature type="transmembrane region" description="Helical" evidence="8">
    <location>
        <begin position="60"/>
        <end position="85"/>
    </location>
</feature>
<evidence type="ECO:0000256" key="5">
    <source>
        <dbReference type="ARBA" id="ARBA00022989"/>
    </source>
</evidence>
<accession>A0A4Q9DPD4</accession>
<evidence type="ECO:0000256" key="7">
    <source>
        <dbReference type="ARBA" id="ARBA00023136"/>
    </source>
</evidence>
<evidence type="ECO:0000256" key="1">
    <source>
        <dbReference type="ARBA" id="ARBA00004370"/>
    </source>
</evidence>
<dbReference type="AlphaFoldDB" id="A0A4Q9DPD4"/>
<feature type="transmembrane region" description="Helical" evidence="8">
    <location>
        <begin position="21"/>
        <end position="40"/>
    </location>
</feature>
<keyword evidence="2" id="KW-0349">Heme</keyword>
<proteinExistence type="predicted"/>
<sequence length="211" mass="23509">MSTTTRTAAPASAVRFLLLRLHSLAGIVPLGLFLFEHLYSNAVAMLGETAYNEQIGRLQSIPFLGLFELVCIALPLLYHAGYGIYIAFTGRLNTRSYSYARNWMFVLQRVSGVVTLVFVLYHLWAFRFAQMLFGRTIDFGYVSGHLHHPPVLLFYAVGTLSAAFHFTNGLAAGLITWGITIRPQAQRVSARICFGLFIVLSVVWLATLLAF</sequence>